<comment type="caution">
    <text evidence="2">The sequence shown here is derived from an EMBL/GenBank/DDBJ whole genome shotgun (WGS) entry which is preliminary data.</text>
</comment>
<name>A0ABW0LVQ9_9BACL</name>
<sequence length="167" mass="18588">MSQVQATVDIESYLDTYESLRQAIEGWTEEQLRWKQAEGKWSATEVLTHLADHNIVVSFRLRVILSGSEARLPAFGQDGWVAGQKGNAGKASDILNFYRGLLLYNSLLFSRLTDADWEKTGVNFKGETVTAAAIIRSFVAHAHHHIAQIERIRLAQLETSGNGGYPS</sequence>
<accession>A0ABW0LVQ9</accession>
<dbReference type="RefSeq" id="WP_209749635.1">
    <property type="nucleotide sequence ID" value="NZ_JBHSMH010000042.1"/>
</dbReference>
<evidence type="ECO:0000313" key="3">
    <source>
        <dbReference type="Proteomes" id="UP001596105"/>
    </source>
</evidence>
<gene>
    <name evidence="2" type="ORF">ACFPPD_14060</name>
</gene>
<dbReference type="Pfam" id="PF12867">
    <property type="entry name" value="DinB_2"/>
    <property type="match status" value="1"/>
</dbReference>
<dbReference type="Proteomes" id="UP001596105">
    <property type="component" value="Unassembled WGS sequence"/>
</dbReference>
<organism evidence="2 3">
    <name type="scientific">Cohnella suwonensis</name>
    <dbReference type="NCBI Taxonomy" id="696072"/>
    <lineage>
        <taxon>Bacteria</taxon>
        <taxon>Bacillati</taxon>
        <taxon>Bacillota</taxon>
        <taxon>Bacilli</taxon>
        <taxon>Bacillales</taxon>
        <taxon>Paenibacillaceae</taxon>
        <taxon>Cohnella</taxon>
    </lineage>
</organism>
<dbReference type="Gene3D" id="1.20.120.450">
    <property type="entry name" value="dinb family like domain"/>
    <property type="match status" value="1"/>
</dbReference>
<keyword evidence="3" id="KW-1185">Reference proteome</keyword>
<evidence type="ECO:0000313" key="2">
    <source>
        <dbReference type="EMBL" id="MFC5469854.1"/>
    </source>
</evidence>
<reference evidence="3" key="1">
    <citation type="journal article" date="2019" name="Int. J. Syst. Evol. Microbiol.">
        <title>The Global Catalogue of Microorganisms (GCM) 10K type strain sequencing project: providing services to taxonomists for standard genome sequencing and annotation.</title>
        <authorList>
            <consortium name="The Broad Institute Genomics Platform"/>
            <consortium name="The Broad Institute Genome Sequencing Center for Infectious Disease"/>
            <person name="Wu L."/>
            <person name="Ma J."/>
        </authorList>
    </citation>
    <scope>NUCLEOTIDE SEQUENCE [LARGE SCALE GENOMIC DNA]</scope>
    <source>
        <strain evidence="3">CCUG 57113</strain>
    </source>
</reference>
<dbReference type="EMBL" id="JBHSMH010000042">
    <property type="protein sequence ID" value="MFC5469854.1"/>
    <property type="molecule type" value="Genomic_DNA"/>
</dbReference>
<dbReference type="SUPFAM" id="SSF109854">
    <property type="entry name" value="DinB/YfiT-like putative metalloenzymes"/>
    <property type="match status" value="1"/>
</dbReference>
<protein>
    <submittedName>
        <fullName evidence="2">DinB family protein</fullName>
    </submittedName>
</protein>
<evidence type="ECO:0000259" key="1">
    <source>
        <dbReference type="Pfam" id="PF12867"/>
    </source>
</evidence>
<proteinExistence type="predicted"/>
<dbReference type="InterPro" id="IPR024775">
    <property type="entry name" value="DinB-like"/>
</dbReference>
<dbReference type="InterPro" id="IPR034660">
    <property type="entry name" value="DinB/YfiT-like"/>
</dbReference>
<feature type="domain" description="DinB-like" evidence="1">
    <location>
        <begin position="16"/>
        <end position="149"/>
    </location>
</feature>